<name>A0A0S2TH12_9GAMM</name>
<evidence type="ECO:0000313" key="2">
    <source>
        <dbReference type="EMBL" id="ALP54418.1"/>
    </source>
</evidence>
<protein>
    <submittedName>
        <fullName evidence="2">Uncharacterized protein</fullName>
    </submittedName>
</protein>
<keyword evidence="1" id="KW-1133">Transmembrane helix</keyword>
<evidence type="ECO:0000256" key="1">
    <source>
        <dbReference type="SAM" id="Phobius"/>
    </source>
</evidence>
<gene>
    <name evidence="2" type="ORF">Tel_15395</name>
</gene>
<dbReference type="EMBL" id="CP013099">
    <property type="protein sequence ID" value="ALP54418.1"/>
    <property type="molecule type" value="Genomic_DNA"/>
</dbReference>
<dbReference type="STRING" id="1748243.Tel_15395"/>
<proteinExistence type="predicted"/>
<feature type="transmembrane region" description="Helical" evidence="1">
    <location>
        <begin position="109"/>
        <end position="126"/>
    </location>
</feature>
<dbReference type="AlphaFoldDB" id="A0A0S2TH12"/>
<evidence type="ECO:0000313" key="3">
    <source>
        <dbReference type="Proteomes" id="UP000055136"/>
    </source>
</evidence>
<keyword evidence="1" id="KW-0812">Transmembrane</keyword>
<feature type="transmembrane region" description="Helical" evidence="1">
    <location>
        <begin position="18"/>
        <end position="40"/>
    </location>
</feature>
<sequence length="139" mass="15847">MKRKNEIIPADKQMRKTWLILIALYILILLWLEPIIDFFLMQMPLDRSHEAIVALNQKKAYVASIAFGVMRSLPILTFAWFGLLIMQAARLPPKSMRLPITVVLIEGPRARMIGMVMMAVGLLLLLREISMLVSAQPAF</sequence>
<accession>A0A0S2TH12</accession>
<dbReference type="Proteomes" id="UP000055136">
    <property type="component" value="Chromosome"/>
</dbReference>
<dbReference type="KEGG" id="tee:Tel_15395"/>
<feature type="transmembrane region" description="Helical" evidence="1">
    <location>
        <begin position="61"/>
        <end position="89"/>
    </location>
</feature>
<organism evidence="2 3">
    <name type="scientific">Candidatus Tenderia electrophaga</name>
    <dbReference type="NCBI Taxonomy" id="1748243"/>
    <lineage>
        <taxon>Bacteria</taxon>
        <taxon>Pseudomonadati</taxon>
        <taxon>Pseudomonadota</taxon>
        <taxon>Gammaproteobacteria</taxon>
        <taxon>Candidatus Tenderiales</taxon>
        <taxon>Candidatus Tenderiaceae</taxon>
        <taxon>Candidatus Tenderia</taxon>
    </lineage>
</organism>
<reference evidence="2" key="1">
    <citation type="submission" date="2015-10" db="EMBL/GenBank/DDBJ databases">
        <title>Description of Candidatus Tenderia electrophaga gen. nov, sp. nov., an Uncultivated Electroautotroph from a Biocathode Enrichment.</title>
        <authorList>
            <person name="Eddie B.J."/>
            <person name="Malanoski A.P."/>
            <person name="Wang Z."/>
            <person name="Hall R.J."/>
            <person name="Oh S.D."/>
            <person name="Heiner C."/>
            <person name="Lin B."/>
            <person name="Strycharz-Glaven S.M."/>
        </authorList>
    </citation>
    <scope>NUCLEOTIDE SEQUENCE [LARGE SCALE GENOMIC DNA]</scope>
    <source>
        <strain evidence="2">NRL1</strain>
    </source>
</reference>
<keyword evidence="1" id="KW-0472">Membrane</keyword>
<keyword evidence="3" id="KW-1185">Reference proteome</keyword>